<dbReference type="InParanoid" id="A0DSK1"/>
<gene>
    <name evidence="6" type="ORF">GSPATT00019722001</name>
</gene>
<dbReference type="AlphaFoldDB" id="A0DSK1"/>
<dbReference type="SMART" id="SM01114">
    <property type="entry name" value="CXC"/>
    <property type="match status" value="2"/>
</dbReference>
<dbReference type="InterPro" id="IPR033467">
    <property type="entry name" value="Tesmin/TSO1-like_CXC"/>
</dbReference>
<name>A0DSK1_PARTE</name>
<organism evidence="6 7">
    <name type="scientific">Paramecium tetraurelia</name>
    <dbReference type="NCBI Taxonomy" id="5888"/>
    <lineage>
        <taxon>Eukaryota</taxon>
        <taxon>Sar</taxon>
        <taxon>Alveolata</taxon>
        <taxon>Ciliophora</taxon>
        <taxon>Intramacronucleata</taxon>
        <taxon>Oligohymenophorea</taxon>
        <taxon>Peniculida</taxon>
        <taxon>Parameciidae</taxon>
        <taxon>Paramecium</taxon>
    </lineage>
</organism>
<dbReference type="EMBL" id="CT868552">
    <property type="protein sequence ID" value="CAK86018.1"/>
    <property type="molecule type" value="Genomic_DNA"/>
</dbReference>
<dbReference type="GO" id="GO:0006355">
    <property type="term" value="P:regulation of DNA-templated transcription"/>
    <property type="evidence" value="ECO:0000318"/>
    <property type="project" value="GO_Central"/>
</dbReference>
<keyword evidence="7" id="KW-1185">Reference proteome</keyword>
<dbReference type="GeneID" id="5039200"/>
<comment type="similarity">
    <text evidence="2">Belongs to the lin-54 family.</text>
</comment>
<evidence type="ECO:0000313" key="6">
    <source>
        <dbReference type="EMBL" id="CAK86018.1"/>
    </source>
</evidence>
<feature type="region of interest" description="Disordered" evidence="4">
    <location>
        <begin position="1"/>
        <end position="32"/>
    </location>
</feature>
<dbReference type="OrthoDB" id="6283463at2759"/>
<evidence type="ECO:0000313" key="7">
    <source>
        <dbReference type="Proteomes" id="UP000000600"/>
    </source>
</evidence>
<dbReference type="STRING" id="5888.A0DSK1"/>
<sequence>MNLDDHNSNEQKPDKKLHYYDQDWPQQQQTISPRFTPQQFYLQPPQNISAFNLLPEQEIQDKNKPKYPFRKLSAGDGLDQQEEDHNRHFYNYPPPYYQQMPQQMKYPQNNQYMQKYPQPYPPPWYRPPYPPFYYPPYDMSQYQNTLSKELQSKVSQLVQYQKVSPFQCNCKKSKCLKLYCECFTNNWVCSQSCNCTECKNRIDNPNERSKAIEEALLRNPEAFAPILTNNGQQPQVIQEQKSQKDIQKETKKGCNCKKSECKKKYCECYSINQKCTELCKCENCLNKEEQQQQIQPEKVEKHVQIEIIQQQQQEEEEEIQKKPDSKKSKKIKKETIQNNKNNKKKKKN</sequence>
<dbReference type="PANTHER" id="PTHR12446">
    <property type="entry name" value="TESMIN/TSO1-RELATED"/>
    <property type="match status" value="1"/>
</dbReference>
<protein>
    <recommendedName>
        <fullName evidence="5">CRC domain-containing protein</fullName>
    </recommendedName>
</protein>
<comment type="subcellular location">
    <subcellularLocation>
        <location evidence="1">Nucleus</location>
    </subcellularLocation>
</comment>
<dbReference type="Proteomes" id="UP000000600">
    <property type="component" value="Unassembled WGS sequence"/>
</dbReference>
<dbReference type="KEGG" id="ptm:GSPATT00019722001"/>
<dbReference type="OMA" id="YPPYDMS"/>
<evidence type="ECO:0000256" key="3">
    <source>
        <dbReference type="ARBA" id="ARBA00023242"/>
    </source>
</evidence>
<evidence type="ECO:0000256" key="1">
    <source>
        <dbReference type="ARBA" id="ARBA00004123"/>
    </source>
</evidence>
<dbReference type="RefSeq" id="XP_001453415.1">
    <property type="nucleotide sequence ID" value="XM_001453378.1"/>
</dbReference>
<dbReference type="GO" id="GO:0005634">
    <property type="term" value="C:nucleus"/>
    <property type="evidence" value="ECO:0000318"/>
    <property type="project" value="GO_Central"/>
</dbReference>
<proteinExistence type="inferred from homology"/>
<feature type="domain" description="CRC" evidence="5">
    <location>
        <begin position="164"/>
        <end position="289"/>
    </location>
</feature>
<dbReference type="PANTHER" id="PTHR12446:SF34">
    <property type="entry name" value="PROTEIN LIN-54 HOMOLOG"/>
    <property type="match status" value="1"/>
</dbReference>
<evidence type="ECO:0000256" key="2">
    <source>
        <dbReference type="ARBA" id="ARBA00007267"/>
    </source>
</evidence>
<feature type="compositionally biased region" description="Basic and acidic residues" evidence="4">
    <location>
        <begin position="1"/>
        <end position="21"/>
    </location>
</feature>
<dbReference type="InterPro" id="IPR005172">
    <property type="entry name" value="CRC"/>
</dbReference>
<dbReference type="InterPro" id="IPR028307">
    <property type="entry name" value="Lin-54_fam"/>
</dbReference>
<dbReference type="eggNOG" id="KOG1171">
    <property type="taxonomic scope" value="Eukaryota"/>
</dbReference>
<keyword evidence="3" id="KW-0539">Nucleus</keyword>
<accession>A0DSK1</accession>
<evidence type="ECO:0000259" key="5">
    <source>
        <dbReference type="PROSITE" id="PS51634"/>
    </source>
</evidence>
<feature type="region of interest" description="Disordered" evidence="4">
    <location>
        <begin position="310"/>
        <end position="348"/>
    </location>
</feature>
<dbReference type="HOGENOM" id="CLU_060858_0_0_1"/>
<dbReference type="PROSITE" id="PS51634">
    <property type="entry name" value="CRC"/>
    <property type="match status" value="1"/>
</dbReference>
<evidence type="ECO:0000256" key="4">
    <source>
        <dbReference type="SAM" id="MobiDB-lite"/>
    </source>
</evidence>
<dbReference type="Pfam" id="PF03638">
    <property type="entry name" value="TCR"/>
    <property type="match status" value="2"/>
</dbReference>
<reference evidence="6 7" key="1">
    <citation type="journal article" date="2006" name="Nature">
        <title>Global trends of whole-genome duplications revealed by the ciliate Paramecium tetraurelia.</title>
        <authorList>
            <consortium name="Genoscope"/>
            <person name="Aury J.-M."/>
            <person name="Jaillon O."/>
            <person name="Duret L."/>
            <person name="Noel B."/>
            <person name="Jubin C."/>
            <person name="Porcel B.M."/>
            <person name="Segurens B."/>
            <person name="Daubin V."/>
            <person name="Anthouard V."/>
            <person name="Aiach N."/>
            <person name="Arnaiz O."/>
            <person name="Billaut A."/>
            <person name="Beisson J."/>
            <person name="Blanc I."/>
            <person name="Bouhouche K."/>
            <person name="Camara F."/>
            <person name="Duharcourt S."/>
            <person name="Guigo R."/>
            <person name="Gogendeau D."/>
            <person name="Katinka M."/>
            <person name="Keller A.-M."/>
            <person name="Kissmehl R."/>
            <person name="Klotz C."/>
            <person name="Koll F."/>
            <person name="Le Moue A."/>
            <person name="Lepere C."/>
            <person name="Malinsky S."/>
            <person name="Nowacki M."/>
            <person name="Nowak J.K."/>
            <person name="Plattner H."/>
            <person name="Poulain J."/>
            <person name="Ruiz F."/>
            <person name="Serrano V."/>
            <person name="Zagulski M."/>
            <person name="Dessen P."/>
            <person name="Betermier M."/>
            <person name="Weissenbach J."/>
            <person name="Scarpelli C."/>
            <person name="Schachter V."/>
            <person name="Sperling L."/>
            <person name="Meyer E."/>
            <person name="Cohen J."/>
            <person name="Wincker P."/>
        </authorList>
    </citation>
    <scope>NUCLEOTIDE SEQUENCE [LARGE SCALE GENOMIC DNA]</scope>
    <source>
        <strain evidence="6 7">Stock d4-2</strain>
    </source>
</reference>